<feature type="region of interest" description="Disordered" evidence="1">
    <location>
        <begin position="26"/>
        <end position="46"/>
    </location>
</feature>
<proteinExistence type="predicted"/>
<dbReference type="EMBL" id="NHMP01000010">
    <property type="protein sequence ID" value="OXE44531.1"/>
    <property type="molecule type" value="Genomic_DNA"/>
</dbReference>
<organism evidence="3 4">
    <name type="scientific">Turicimonas muris</name>
    <dbReference type="NCBI Taxonomy" id="1796652"/>
    <lineage>
        <taxon>Bacteria</taxon>
        <taxon>Pseudomonadati</taxon>
        <taxon>Pseudomonadota</taxon>
        <taxon>Betaproteobacteria</taxon>
        <taxon>Burkholderiales</taxon>
        <taxon>Sutterellaceae</taxon>
        <taxon>Turicimonas</taxon>
    </lineage>
</organism>
<feature type="signal peptide" evidence="2">
    <location>
        <begin position="1"/>
        <end position="20"/>
    </location>
</feature>
<dbReference type="RefSeq" id="WP_066592403.1">
    <property type="nucleotide sequence ID" value="NZ_CAJTBZ010000045.1"/>
</dbReference>
<name>A0A227KAW5_9BURK</name>
<sequence>MKKTILSIFLAGLFCTQLQAAGASPAAPVNSAENKTTEQPKPISAEDATPSNVLKFFLTKVELGKSTLKDLDQLFSADGAKLKQLFAGEYLVFSPTFKSPIELTPPIVTLLGPNKTADSFTLEWDFKSREAFDKVRAEVENEIKKSLGLGARSESKQLFTNQQRFQNKDKIAFMTWSTYAEFLKVEVILQTPGENPKNLTNNVSEEIAALIKAFPNGKGSFADVDKFGTEYGCLRADTTDPQWQTLRTKLKNSCGRLHFYFEVDDKNKSKFKSIRITPEDASETNNATYSKILNGLYGQPTEKKLPMFDRPSKVFQAENANVTLSDLTLQDKPNVDISISHAAP</sequence>
<dbReference type="Proteomes" id="UP000214610">
    <property type="component" value="Unassembled WGS sequence"/>
</dbReference>
<gene>
    <name evidence="3" type="ORF">ADH67_11650</name>
</gene>
<evidence type="ECO:0000313" key="4">
    <source>
        <dbReference type="Proteomes" id="UP000214610"/>
    </source>
</evidence>
<evidence type="ECO:0000256" key="2">
    <source>
        <dbReference type="SAM" id="SignalP"/>
    </source>
</evidence>
<keyword evidence="2" id="KW-0732">Signal</keyword>
<dbReference type="AlphaFoldDB" id="A0A227KAW5"/>
<accession>A0A227KAW5</accession>
<dbReference type="GeneID" id="78361265"/>
<protein>
    <submittedName>
        <fullName evidence="3">Uncharacterized protein</fullName>
    </submittedName>
</protein>
<feature type="chain" id="PRO_5011315593" evidence="2">
    <location>
        <begin position="21"/>
        <end position="344"/>
    </location>
</feature>
<evidence type="ECO:0000313" key="3">
    <source>
        <dbReference type="EMBL" id="OXE44531.1"/>
    </source>
</evidence>
<reference evidence="4" key="1">
    <citation type="submission" date="2017-05" db="EMBL/GenBank/DDBJ databases">
        <title>Improved OligoMM genomes.</title>
        <authorList>
            <person name="Garzetti D."/>
        </authorList>
    </citation>
    <scope>NUCLEOTIDE SEQUENCE [LARGE SCALE GENOMIC DNA]</scope>
    <source>
        <strain evidence="4">YL45</strain>
    </source>
</reference>
<keyword evidence="4" id="KW-1185">Reference proteome</keyword>
<evidence type="ECO:0000256" key="1">
    <source>
        <dbReference type="SAM" id="MobiDB-lite"/>
    </source>
</evidence>
<comment type="caution">
    <text evidence="3">The sequence shown here is derived from an EMBL/GenBank/DDBJ whole genome shotgun (WGS) entry which is preliminary data.</text>
</comment>